<evidence type="ECO:0000256" key="2">
    <source>
        <dbReference type="ARBA" id="ARBA00022801"/>
    </source>
</evidence>
<dbReference type="PANTHER" id="PTHR42732">
    <property type="entry name" value="BETA-GALACTOSIDASE"/>
    <property type="match status" value="1"/>
</dbReference>
<dbReference type="PANTHER" id="PTHR42732:SF3">
    <property type="entry name" value="HYDROLASE"/>
    <property type="match status" value="1"/>
</dbReference>
<proteinExistence type="inferred from homology"/>
<keyword evidence="2 7" id="KW-0378">Hydrolase</keyword>
<dbReference type="Gene3D" id="2.60.120.260">
    <property type="entry name" value="Galactose-binding domain-like"/>
    <property type="match status" value="1"/>
</dbReference>
<dbReference type="InterPro" id="IPR008979">
    <property type="entry name" value="Galactose-bd-like_sf"/>
</dbReference>
<evidence type="ECO:0000256" key="3">
    <source>
        <dbReference type="ARBA" id="ARBA00023295"/>
    </source>
</evidence>
<evidence type="ECO:0000313" key="8">
    <source>
        <dbReference type="Proteomes" id="UP000179524"/>
    </source>
</evidence>
<reference evidence="7 8" key="1">
    <citation type="submission" date="2016-10" db="EMBL/GenBank/DDBJ databases">
        <title>Draft genome sequences of four alkaliphilic bacteria belonging to the Anaerobacillus genus.</title>
        <authorList>
            <person name="Bassil N.M."/>
            <person name="Lloyd J.R."/>
        </authorList>
    </citation>
    <scope>NUCLEOTIDE SEQUENCE [LARGE SCALE GENOMIC DNA]</scope>
    <source>
        <strain evidence="7 8">DSM 18345</strain>
    </source>
</reference>
<dbReference type="SUPFAM" id="SSF49303">
    <property type="entry name" value="beta-Galactosidase/glucuronidase domain"/>
    <property type="match status" value="1"/>
</dbReference>
<dbReference type="InterPro" id="IPR036156">
    <property type="entry name" value="Beta-gal/glucu_dom_sf"/>
</dbReference>
<dbReference type="InterPro" id="IPR013783">
    <property type="entry name" value="Ig-like_fold"/>
</dbReference>
<sequence length="600" mass="69921">MLTQERTQLELSYPRPQFKRREWLDLNGTWAFEFDREDKGVKEKWFKGRTLTQSIQVPFCFQSPLSGIKENEAKAPIVWYQKQVKLKERESNGEKILLHFEAVDYYTMVWINGEFIGEHRGGFVPFSFTIDECEVDELTITIRVEDHTSCTQPLGKQSWKEENFLCWYTKTTGIWQSVWLEYVSDCYLKDVKVTPNIDTCEVHIEALIEGLTRQDAMIQVEISLSEETIQKASAMIVNNKVNLCLNVSSTSPDFRLAYWTPDEPNLYDITYTLIVDNKVHDRVESYFGMRKISIHNKDILLNNERFYQKLILDQGYYGEGLMTPGTIEMLESDLRKVKEMGFNGVRRHQTVADHRYMYLCDKLGLVMWAEMPSPFEYGDEMVANVTYEYQKMIKKHYNHPSVIAYTAMNESWGVNEIYSNQQQQSFVNALYYLTKALDKTRLVIGNDGWEHTLTDILTIHDYSQSSENLKNNYGDNEATKNGAPSVTSKKYNFSNGYSYQEQPIMLSEFGGIAYTTDKASEGDWGYGNRPRSKEEALRRFEELVYEVMKNDTFCGFCYTQLTDVEQEINGLLDSDHNYKFDPADIRRILNSFQTGGFIFE</sequence>
<accession>A0A1S2LYR7</accession>
<dbReference type="Pfam" id="PF00703">
    <property type="entry name" value="Glyco_hydro_2"/>
    <property type="match status" value="1"/>
</dbReference>
<name>A0A1S2LYR7_9BACI</name>
<dbReference type="GO" id="GO:0005975">
    <property type="term" value="P:carbohydrate metabolic process"/>
    <property type="evidence" value="ECO:0007669"/>
    <property type="project" value="InterPro"/>
</dbReference>
<dbReference type="GO" id="GO:0004553">
    <property type="term" value="F:hydrolase activity, hydrolyzing O-glycosyl compounds"/>
    <property type="evidence" value="ECO:0007669"/>
    <property type="project" value="InterPro"/>
</dbReference>
<protein>
    <submittedName>
        <fullName evidence="7">Glycoside hydrolase family 2</fullName>
    </submittedName>
</protein>
<keyword evidence="3" id="KW-0326">Glycosidase</keyword>
<feature type="domain" description="Glycosyl hydrolases family 2 sugar binding" evidence="6">
    <location>
        <begin position="25"/>
        <end position="132"/>
    </location>
</feature>
<dbReference type="InterPro" id="IPR017853">
    <property type="entry name" value="GH"/>
</dbReference>
<gene>
    <name evidence="7" type="ORF">BKP37_02675</name>
</gene>
<dbReference type="Gene3D" id="3.20.20.80">
    <property type="entry name" value="Glycosidases"/>
    <property type="match status" value="1"/>
</dbReference>
<dbReference type="EMBL" id="MLQR01000001">
    <property type="protein sequence ID" value="OIJ17424.1"/>
    <property type="molecule type" value="Genomic_DNA"/>
</dbReference>
<comment type="caution">
    <text evidence="7">The sequence shown here is derived from an EMBL/GenBank/DDBJ whole genome shotgun (WGS) entry which is preliminary data.</text>
</comment>
<dbReference type="InterPro" id="IPR051913">
    <property type="entry name" value="GH2_Domain-Containing"/>
</dbReference>
<dbReference type="Proteomes" id="UP000179524">
    <property type="component" value="Unassembled WGS sequence"/>
</dbReference>
<dbReference type="AlphaFoldDB" id="A0A1S2LYR7"/>
<organism evidence="7 8">
    <name type="scientific">Anaerobacillus alkalilacustris</name>
    <dbReference type="NCBI Taxonomy" id="393763"/>
    <lineage>
        <taxon>Bacteria</taxon>
        <taxon>Bacillati</taxon>
        <taxon>Bacillota</taxon>
        <taxon>Bacilli</taxon>
        <taxon>Bacillales</taxon>
        <taxon>Bacillaceae</taxon>
        <taxon>Anaerobacillus</taxon>
    </lineage>
</organism>
<evidence type="ECO:0000256" key="1">
    <source>
        <dbReference type="ARBA" id="ARBA00007401"/>
    </source>
</evidence>
<feature type="domain" description="Glycoside hydrolase family 2 catalytic" evidence="5">
    <location>
        <begin position="326"/>
        <end position="510"/>
    </location>
</feature>
<evidence type="ECO:0000313" key="7">
    <source>
        <dbReference type="EMBL" id="OIJ17424.1"/>
    </source>
</evidence>
<feature type="domain" description="Glycoside hydrolase family 2 immunoglobulin-like beta-sandwich" evidence="4">
    <location>
        <begin position="187"/>
        <end position="290"/>
    </location>
</feature>
<dbReference type="Gene3D" id="2.60.40.10">
    <property type="entry name" value="Immunoglobulins"/>
    <property type="match status" value="1"/>
</dbReference>
<evidence type="ECO:0000259" key="4">
    <source>
        <dbReference type="Pfam" id="PF00703"/>
    </source>
</evidence>
<comment type="similarity">
    <text evidence="1">Belongs to the glycosyl hydrolase 2 family.</text>
</comment>
<dbReference type="SUPFAM" id="SSF49785">
    <property type="entry name" value="Galactose-binding domain-like"/>
    <property type="match status" value="1"/>
</dbReference>
<dbReference type="Pfam" id="PF02837">
    <property type="entry name" value="Glyco_hydro_2_N"/>
    <property type="match status" value="1"/>
</dbReference>
<dbReference type="RefSeq" id="WP_071308149.1">
    <property type="nucleotide sequence ID" value="NZ_MLQR01000001.1"/>
</dbReference>
<dbReference type="InterPro" id="IPR006103">
    <property type="entry name" value="Glyco_hydro_2_cat"/>
</dbReference>
<dbReference type="InterPro" id="IPR006104">
    <property type="entry name" value="Glyco_hydro_2_N"/>
</dbReference>
<dbReference type="OrthoDB" id="9762066at2"/>
<evidence type="ECO:0000259" key="6">
    <source>
        <dbReference type="Pfam" id="PF02837"/>
    </source>
</evidence>
<dbReference type="SUPFAM" id="SSF51445">
    <property type="entry name" value="(Trans)glycosidases"/>
    <property type="match status" value="1"/>
</dbReference>
<evidence type="ECO:0000259" key="5">
    <source>
        <dbReference type="Pfam" id="PF02836"/>
    </source>
</evidence>
<dbReference type="InterPro" id="IPR006102">
    <property type="entry name" value="Ig-like_GH2"/>
</dbReference>
<keyword evidence="8" id="KW-1185">Reference proteome</keyword>
<dbReference type="Pfam" id="PF02836">
    <property type="entry name" value="Glyco_hydro_2_C"/>
    <property type="match status" value="1"/>
</dbReference>